<evidence type="ECO:0000313" key="18">
    <source>
        <dbReference type="Proteomes" id="UP000306402"/>
    </source>
</evidence>
<evidence type="ECO:0000256" key="11">
    <source>
        <dbReference type="PIRSR" id="PIRSR000445-3"/>
    </source>
</evidence>
<evidence type="ECO:0000259" key="16">
    <source>
        <dbReference type="Pfam" id="PF05201"/>
    </source>
</evidence>
<feature type="domain" description="Glutamyl-tRNA reductase N-terminal" evidence="16">
    <location>
        <begin position="8"/>
        <end position="158"/>
    </location>
</feature>
<evidence type="ECO:0000256" key="1">
    <source>
        <dbReference type="ARBA" id="ARBA00005059"/>
    </source>
</evidence>
<dbReference type="InterPro" id="IPR015896">
    <property type="entry name" value="4pyrrol_synth_GluRdtase_dimer"/>
</dbReference>
<feature type="binding site" evidence="8 10">
    <location>
        <position position="122"/>
    </location>
    <ligand>
        <name>substrate</name>
    </ligand>
</feature>
<evidence type="ECO:0000256" key="13">
    <source>
        <dbReference type="RuleBase" id="RU000584"/>
    </source>
</evidence>
<evidence type="ECO:0000256" key="12">
    <source>
        <dbReference type="PIRSR" id="PIRSR000445-4"/>
    </source>
</evidence>
<dbReference type="SUPFAM" id="SSF69075">
    <property type="entry name" value="Glutamyl tRNA-reductase dimerization domain"/>
    <property type="match status" value="1"/>
</dbReference>
<dbReference type="InterPro" id="IPR000343">
    <property type="entry name" value="4pyrrol_synth_GluRdtase"/>
</dbReference>
<feature type="binding site" evidence="8 10">
    <location>
        <begin position="116"/>
        <end position="118"/>
    </location>
    <ligand>
        <name>substrate</name>
    </ligand>
</feature>
<dbReference type="EC" id="1.2.1.70" evidence="3 8"/>
<dbReference type="Pfam" id="PF05201">
    <property type="entry name" value="GlutR_N"/>
    <property type="match status" value="1"/>
</dbReference>
<feature type="binding site" evidence="8 10">
    <location>
        <begin position="51"/>
        <end position="54"/>
    </location>
    <ligand>
        <name>substrate</name>
    </ligand>
</feature>
<organism evidence="17 18">
    <name type="scientific">Dyadobacter luticola</name>
    <dbReference type="NCBI Taxonomy" id="1979387"/>
    <lineage>
        <taxon>Bacteria</taxon>
        <taxon>Pseudomonadati</taxon>
        <taxon>Bacteroidota</taxon>
        <taxon>Cytophagia</taxon>
        <taxon>Cytophagales</taxon>
        <taxon>Spirosomataceae</taxon>
        <taxon>Dyadobacter</taxon>
    </lineage>
</organism>
<protein>
    <recommendedName>
        <fullName evidence="3 8">Glutamyl-tRNA reductase</fullName>
        <shortName evidence="8">GluTR</shortName>
        <ecNumber evidence="3 8">1.2.1.70</ecNumber>
    </recommendedName>
</protein>
<feature type="domain" description="Tetrapyrrole biosynthesis glutamyl-tRNA reductase dimerisation" evidence="14">
    <location>
        <begin position="317"/>
        <end position="412"/>
    </location>
</feature>
<comment type="miscellaneous">
    <text evidence="8">During catalysis, the active site Cys acts as a nucleophile attacking the alpha-carbonyl group of tRNA-bound glutamate with the formation of a thioester intermediate between enzyme and glutamate, and the concomitant release of tRNA(Glu). The thioester intermediate is finally reduced by direct hydride transfer from NADPH, to form the product GSA.</text>
</comment>
<feature type="site" description="Important for activity" evidence="8 12">
    <location>
        <position position="101"/>
    </location>
</feature>
<gene>
    <name evidence="8" type="primary">hemA</name>
    <name evidence="17" type="ORF">FEN17_22925</name>
</gene>
<dbReference type="PIRSF" id="PIRSF000445">
    <property type="entry name" value="4pyrrol_synth_GluRdtase"/>
    <property type="match status" value="1"/>
</dbReference>
<dbReference type="InterPro" id="IPR036291">
    <property type="entry name" value="NAD(P)-bd_dom_sf"/>
</dbReference>
<keyword evidence="4 8" id="KW-0521">NADP</keyword>
<dbReference type="PANTHER" id="PTHR43013">
    <property type="entry name" value="GLUTAMYL-TRNA REDUCTASE"/>
    <property type="match status" value="1"/>
</dbReference>
<sequence length="419" mass="47245">MYNQFKSVSLSHRNAPLAIREQLALNEAEAKGIMLRLKDFFDISDVLAVSTCNRTEIYYSAATDLNEDIIKLLLIEKGVSDIDAFQAFFERFTDGEAAVQHLFQVATGLQSQVVGDMQIPNQIKHAYQWSADLNLAGPFLHRLLHTIFFANKRVAQETFFRDGAASVSYAAVDLLEGLMPNPKVLVVGLGEIGADVCRNLAEKPGIEVTLVNRTSSRAEDLGQELGFRVADFYDIESEISRADIIVSSMRRDEPFFTKEMMVRLRGMSFKYFIDLSVPRSVSPEVEEIPGVMLYTIDSIRSKADAALQQRLDAVPRVREIIDEAVVEFNDWSREMIVSPTIQKLKGALEQIRKEELTRFTKGLTDSELEKVEKITTSMMQKILKLPVLQLKAACKRGEAETLIDVLNDLFNLEKEKADH</sequence>
<evidence type="ECO:0000256" key="3">
    <source>
        <dbReference type="ARBA" id="ARBA00012970"/>
    </source>
</evidence>
<dbReference type="EMBL" id="VCEJ01000005">
    <property type="protein sequence ID" value="TLU99414.1"/>
    <property type="molecule type" value="Genomic_DNA"/>
</dbReference>
<comment type="similarity">
    <text evidence="2 8 13">Belongs to the glutamyl-tRNA reductase family.</text>
</comment>
<dbReference type="AlphaFoldDB" id="A0A5R9KTI2"/>
<dbReference type="InterPro" id="IPR015895">
    <property type="entry name" value="4pyrrol_synth_GluRdtase_N"/>
</dbReference>
<comment type="function">
    <text evidence="8">Catalyzes the NADPH-dependent reduction of glutamyl-tRNA(Glu) to glutamate 1-semialdehyde (GSA).</text>
</comment>
<evidence type="ECO:0000259" key="15">
    <source>
        <dbReference type="Pfam" id="PF01488"/>
    </source>
</evidence>
<reference evidence="17 18" key="1">
    <citation type="submission" date="2019-05" db="EMBL/GenBank/DDBJ databases">
        <authorList>
            <person name="Qu J.-H."/>
        </authorList>
    </citation>
    <scope>NUCLEOTIDE SEQUENCE [LARGE SCALE GENOMIC DNA]</scope>
    <source>
        <strain evidence="17 18">T17</strain>
    </source>
</reference>
<feature type="active site" description="Nucleophile" evidence="8 9">
    <location>
        <position position="52"/>
    </location>
</feature>
<comment type="catalytic activity">
    <reaction evidence="7 8 13">
        <text>(S)-4-amino-5-oxopentanoate + tRNA(Glu) + NADP(+) = L-glutamyl-tRNA(Glu) + NADPH + H(+)</text>
        <dbReference type="Rhea" id="RHEA:12344"/>
        <dbReference type="Rhea" id="RHEA-COMP:9663"/>
        <dbReference type="Rhea" id="RHEA-COMP:9680"/>
        <dbReference type="ChEBI" id="CHEBI:15378"/>
        <dbReference type="ChEBI" id="CHEBI:57501"/>
        <dbReference type="ChEBI" id="CHEBI:57783"/>
        <dbReference type="ChEBI" id="CHEBI:58349"/>
        <dbReference type="ChEBI" id="CHEBI:78442"/>
        <dbReference type="ChEBI" id="CHEBI:78520"/>
        <dbReference type="EC" id="1.2.1.70"/>
    </reaction>
</comment>
<evidence type="ECO:0000256" key="4">
    <source>
        <dbReference type="ARBA" id="ARBA00022857"/>
    </source>
</evidence>
<evidence type="ECO:0000256" key="5">
    <source>
        <dbReference type="ARBA" id="ARBA00023002"/>
    </source>
</evidence>
<comment type="pathway">
    <text evidence="1 8 13">Porphyrin-containing compound metabolism; protoporphyrin-IX biosynthesis; 5-aminolevulinate from L-glutamyl-tRNA(Glu): step 1/2.</text>
</comment>
<dbReference type="Proteomes" id="UP000306402">
    <property type="component" value="Unassembled WGS sequence"/>
</dbReference>
<dbReference type="RefSeq" id="WP_138367704.1">
    <property type="nucleotide sequence ID" value="NZ_VCEJ01000005.1"/>
</dbReference>
<evidence type="ECO:0000259" key="14">
    <source>
        <dbReference type="Pfam" id="PF00745"/>
    </source>
</evidence>
<dbReference type="Pfam" id="PF01488">
    <property type="entry name" value="Shikimate_DH"/>
    <property type="match status" value="1"/>
</dbReference>
<dbReference type="UniPathway" id="UPA00251">
    <property type="reaction ID" value="UER00316"/>
</dbReference>
<name>A0A5R9KTI2_9BACT</name>
<dbReference type="PANTHER" id="PTHR43013:SF1">
    <property type="entry name" value="GLUTAMYL-TRNA REDUCTASE"/>
    <property type="match status" value="1"/>
</dbReference>
<dbReference type="InterPro" id="IPR036343">
    <property type="entry name" value="GluRdtase_N_sf"/>
</dbReference>
<evidence type="ECO:0000256" key="2">
    <source>
        <dbReference type="ARBA" id="ARBA00005916"/>
    </source>
</evidence>
<dbReference type="GO" id="GO:0050661">
    <property type="term" value="F:NADP binding"/>
    <property type="evidence" value="ECO:0007669"/>
    <property type="project" value="InterPro"/>
</dbReference>
<evidence type="ECO:0000313" key="17">
    <source>
        <dbReference type="EMBL" id="TLU99414.1"/>
    </source>
</evidence>
<keyword evidence="18" id="KW-1185">Reference proteome</keyword>
<dbReference type="Pfam" id="PF00745">
    <property type="entry name" value="GlutR_dimer"/>
    <property type="match status" value="1"/>
</dbReference>
<comment type="domain">
    <text evidence="8">Possesses an unusual extended V-shaped dimeric structure with each monomer consisting of three distinct domains arranged along a curved 'spinal' alpha-helix. The N-terminal catalytic domain specifically recognizes the glutamate moiety of the substrate. The second domain is the NADPH-binding domain, and the third C-terminal domain is responsible for dimerization.</text>
</comment>
<feature type="domain" description="Quinate/shikimate 5-dehydrogenase/glutamyl-tRNA reductase" evidence="15">
    <location>
        <begin position="181"/>
        <end position="300"/>
    </location>
</feature>
<keyword evidence="5 8" id="KW-0560">Oxidoreductase</keyword>
<keyword evidence="6 8" id="KW-0627">Porphyrin biosynthesis</keyword>
<dbReference type="SUPFAM" id="SSF69742">
    <property type="entry name" value="Glutamyl tRNA-reductase catalytic, N-terminal domain"/>
    <property type="match status" value="1"/>
</dbReference>
<dbReference type="NCBIfam" id="TIGR01035">
    <property type="entry name" value="hemA"/>
    <property type="match status" value="1"/>
</dbReference>
<dbReference type="InterPro" id="IPR006151">
    <property type="entry name" value="Shikm_DH/Glu-tRNA_Rdtase"/>
</dbReference>
<evidence type="ECO:0000256" key="10">
    <source>
        <dbReference type="PIRSR" id="PIRSR000445-2"/>
    </source>
</evidence>
<dbReference type="InterPro" id="IPR036453">
    <property type="entry name" value="GluRdtase_dimer_dom_sf"/>
</dbReference>
<dbReference type="GO" id="GO:0019353">
    <property type="term" value="P:protoporphyrinogen IX biosynthetic process from glutamate"/>
    <property type="evidence" value="ECO:0007669"/>
    <property type="project" value="TreeGrafter"/>
</dbReference>
<evidence type="ECO:0000256" key="6">
    <source>
        <dbReference type="ARBA" id="ARBA00023244"/>
    </source>
</evidence>
<feature type="binding site" evidence="8 10">
    <location>
        <position position="111"/>
    </location>
    <ligand>
        <name>substrate</name>
    </ligand>
</feature>
<dbReference type="OrthoDB" id="110209at2"/>
<accession>A0A5R9KTI2</accession>
<proteinExistence type="inferred from homology"/>
<evidence type="ECO:0000256" key="9">
    <source>
        <dbReference type="PIRSR" id="PIRSR000445-1"/>
    </source>
</evidence>
<dbReference type="Gene3D" id="3.40.50.720">
    <property type="entry name" value="NAD(P)-binding Rossmann-like Domain"/>
    <property type="match status" value="1"/>
</dbReference>
<comment type="subunit">
    <text evidence="8">Homodimer.</text>
</comment>
<dbReference type="HAMAP" id="MF_00087">
    <property type="entry name" value="Glu_tRNA_reductase"/>
    <property type="match status" value="1"/>
</dbReference>
<dbReference type="Gene3D" id="3.30.460.30">
    <property type="entry name" value="Glutamyl-tRNA reductase, N-terminal domain"/>
    <property type="match status" value="1"/>
</dbReference>
<dbReference type="SUPFAM" id="SSF51735">
    <property type="entry name" value="NAD(P)-binding Rossmann-fold domains"/>
    <property type="match status" value="1"/>
</dbReference>
<evidence type="ECO:0000256" key="8">
    <source>
        <dbReference type="HAMAP-Rule" id="MF_00087"/>
    </source>
</evidence>
<evidence type="ECO:0000256" key="7">
    <source>
        <dbReference type="ARBA" id="ARBA00047464"/>
    </source>
</evidence>
<dbReference type="GO" id="GO:0008883">
    <property type="term" value="F:glutamyl-tRNA reductase activity"/>
    <property type="evidence" value="ECO:0007669"/>
    <property type="project" value="UniProtKB-UniRule"/>
</dbReference>
<feature type="binding site" evidence="8 11">
    <location>
        <begin position="188"/>
        <end position="193"/>
    </location>
    <ligand>
        <name>NADP(+)</name>
        <dbReference type="ChEBI" id="CHEBI:58349"/>
    </ligand>
</feature>
<comment type="caution">
    <text evidence="17">The sequence shown here is derived from an EMBL/GenBank/DDBJ whole genome shotgun (WGS) entry which is preliminary data.</text>
</comment>